<sequence>VDQAMARLQEIQCTISGGSKLCGGVALSPRSTRGYLRTSMRCKQESVRMKELALMVDEETNPDQGRHIQRSSSLRRSSSNGEWRRWSMPAFLIQQAVGEIMEASNSAKEVAHFLSKSIETKPTESSPISAQTGFKQNSLDDWCKDAYDRKIEKKEYSARVPAESPKLGMRLQGKMSFRAFDQVKKQGMERSLPVSCCSSPVMFINDKTTFAKPLVKVEHIGPAHEVWISRSSSTKAIMFPNTGFVSSPLNYPEVRSTDTSMKRKLVPSVKDLTSLRVTDYPCHKEEESGVCTIVGSTKLRKSLSFSAAYKPNASKLTKQSPMSSLLNRTLKKFHVVKASTSVTSKTPSKHDTKTKFEVTPFLEKTESLRLISSSHVQGFMGRRHSISSYDQCADCRVSQLSKQPMKTLIQPPKKRNSVVANESFVMEEGHRKTDSMFSETSKREVSASPAAEEVGKQGAYWIEDRCMQSSVPIMENISVNEMNSEGHVQECNSPIFFSEERILRPVSMKYALDTYGRHVSNTDASKNRQIKLQRKEKRDNCKEDGGKSGFLRKSCSLRREEKLHNSTGGLPFLKNVKEWVKEWKQHHLK</sequence>
<dbReference type="OMA" id="EWRRWSM"/>
<evidence type="ECO:0000313" key="2">
    <source>
        <dbReference type="EMBL" id="KAH9301542.1"/>
    </source>
</evidence>
<dbReference type="PANTHER" id="PTHR35728">
    <property type="entry name" value="MICROTUBULE-BINDING PROTEIN TANGLED-RELATED"/>
    <property type="match status" value="1"/>
</dbReference>
<feature type="region of interest" description="Disordered" evidence="1">
    <location>
        <begin position="522"/>
        <end position="545"/>
    </location>
</feature>
<dbReference type="PANTHER" id="PTHR35728:SF1">
    <property type="entry name" value="MICROTUBULE-BINDING PROTEIN TANGLED-RELATED"/>
    <property type="match status" value="1"/>
</dbReference>
<dbReference type="GO" id="GO:0009574">
    <property type="term" value="C:preprophase band"/>
    <property type="evidence" value="ECO:0007669"/>
    <property type="project" value="TreeGrafter"/>
</dbReference>
<gene>
    <name evidence="2" type="ORF">KI387_013125</name>
</gene>
<dbReference type="GO" id="GO:0008017">
    <property type="term" value="F:microtubule binding"/>
    <property type="evidence" value="ECO:0007669"/>
    <property type="project" value="InterPro"/>
</dbReference>
<feature type="compositionally biased region" description="Basic and acidic residues" evidence="1">
    <location>
        <begin position="429"/>
        <end position="445"/>
    </location>
</feature>
<evidence type="ECO:0000313" key="3">
    <source>
        <dbReference type="Proteomes" id="UP000824469"/>
    </source>
</evidence>
<feature type="compositionally biased region" description="Low complexity" evidence="1">
    <location>
        <begin position="70"/>
        <end position="79"/>
    </location>
</feature>
<dbReference type="GO" id="GO:2000694">
    <property type="term" value="P:regulation of phragmoplast microtubule organization"/>
    <property type="evidence" value="ECO:0007669"/>
    <property type="project" value="InterPro"/>
</dbReference>
<protein>
    <submittedName>
        <fullName evidence="2">Uncharacterized protein</fullName>
    </submittedName>
</protein>
<feature type="non-terminal residue" evidence="2">
    <location>
        <position position="1"/>
    </location>
</feature>
<dbReference type="GO" id="GO:0005875">
    <property type="term" value="C:microtubule associated complex"/>
    <property type="evidence" value="ECO:0007669"/>
    <property type="project" value="TreeGrafter"/>
</dbReference>
<evidence type="ECO:0000256" key="1">
    <source>
        <dbReference type="SAM" id="MobiDB-lite"/>
    </source>
</evidence>
<dbReference type="AlphaFoldDB" id="A0AA38FGZ0"/>
<feature type="compositionally biased region" description="Basic and acidic residues" evidence="1">
    <location>
        <begin position="536"/>
        <end position="545"/>
    </location>
</feature>
<dbReference type="Proteomes" id="UP000824469">
    <property type="component" value="Unassembled WGS sequence"/>
</dbReference>
<dbReference type="GO" id="GO:0000911">
    <property type="term" value="P:cytokinesis by cell plate formation"/>
    <property type="evidence" value="ECO:0007669"/>
    <property type="project" value="TreeGrafter"/>
</dbReference>
<keyword evidence="3" id="KW-1185">Reference proteome</keyword>
<reference evidence="2 3" key="1">
    <citation type="journal article" date="2021" name="Nat. Plants">
        <title>The Taxus genome provides insights into paclitaxel biosynthesis.</title>
        <authorList>
            <person name="Xiong X."/>
            <person name="Gou J."/>
            <person name="Liao Q."/>
            <person name="Li Y."/>
            <person name="Zhou Q."/>
            <person name="Bi G."/>
            <person name="Li C."/>
            <person name="Du R."/>
            <person name="Wang X."/>
            <person name="Sun T."/>
            <person name="Guo L."/>
            <person name="Liang H."/>
            <person name="Lu P."/>
            <person name="Wu Y."/>
            <person name="Zhang Z."/>
            <person name="Ro D.K."/>
            <person name="Shang Y."/>
            <person name="Huang S."/>
            <person name="Yan J."/>
        </authorList>
    </citation>
    <scope>NUCLEOTIDE SEQUENCE [LARGE SCALE GENOMIC DNA]</scope>
    <source>
        <strain evidence="2">Ta-2019</strain>
    </source>
</reference>
<proteinExistence type="predicted"/>
<dbReference type="EMBL" id="JAHRHJ020000009">
    <property type="protein sequence ID" value="KAH9301542.1"/>
    <property type="molecule type" value="Genomic_DNA"/>
</dbReference>
<dbReference type="InterPro" id="IPR044709">
    <property type="entry name" value="TAN1"/>
</dbReference>
<feature type="non-terminal residue" evidence="2">
    <location>
        <position position="589"/>
    </location>
</feature>
<feature type="region of interest" description="Disordered" evidence="1">
    <location>
        <begin position="429"/>
        <end position="450"/>
    </location>
</feature>
<organism evidence="2 3">
    <name type="scientific">Taxus chinensis</name>
    <name type="common">Chinese yew</name>
    <name type="synonym">Taxus wallichiana var. chinensis</name>
    <dbReference type="NCBI Taxonomy" id="29808"/>
    <lineage>
        <taxon>Eukaryota</taxon>
        <taxon>Viridiplantae</taxon>
        <taxon>Streptophyta</taxon>
        <taxon>Embryophyta</taxon>
        <taxon>Tracheophyta</taxon>
        <taxon>Spermatophyta</taxon>
        <taxon>Pinopsida</taxon>
        <taxon>Pinidae</taxon>
        <taxon>Conifers II</taxon>
        <taxon>Cupressales</taxon>
        <taxon>Taxaceae</taxon>
        <taxon>Taxus</taxon>
    </lineage>
</organism>
<accession>A0AA38FGZ0</accession>
<name>A0AA38FGZ0_TAXCH</name>
<feature type="region of interest" description="Disordered" evidence="1">
    <location>
        <begin position="58"/>
        <end position="80"/>
    </location>
</feature>
<comment type="caution">
    <text evidence="2">The sequence shown here is derived from an EMBL/GenBank/DDBJ whole genome shotgun (WGS) entry which is preliminary data.</text>
</comment>